<feature type="domain" description="UBP-type" evidence="18">
    <location>
        <begin position="1"/>
        <end position="75"/>
    </location>
</feature>
<dbReference type="GO" id="GO:0005634">
    <property type="term" value="C:nucleus"/>
    <property type="evidence" value="ECO:0007669"/>
    <property type="project" value="UniProtKB-SubCell"/>
</dbReference>
<evidence type="ECO:0000256" key="10">
    <source>
        <dbReference type="ARBA" id="ARBA00022833"/>
    </source>
</evidence>
<dbReference type="PANTHER" id="PTHR21646:SF33">
    <property type="entry name" value="UBIQUITIN CARBOXYL-TERMINAL HYDROLASE 22"/>
    <property type="match status" value="1"/>
</dbReference>
<keyword evidence="5" id="KW-0479">Metal-binding</keyword>
<dbReference type="Proteomes" id="UP000007241">
    <property type="component" value="Unassembled WGS sequence"/>
</dbReference>
<proteinExistence type="inferred from homology"/>
<dbReference type="FunCoup" id="F4NX77">
    <property type="interactions" value="196"/>
</dbReference>
<dbReference type="AlphaFoldDB" id="F4NX77"/>
<name>F4NX77_BATDJ</name>
<keyword evidence="11" id="KW-0805">Transcription regulation</keyword>
<dbReference type="Gene3D" id="3.30.40.10">
    <property type="entry name" value="Zinc/RING finger domain, C3HC4 (zinc finger)"/>
    <property type="match status" value="1"/>
</dbReference>
<organism evidence="19 20">
    <name type="scientific">Batrachochytrium dendrobatidis (strain JAM81 / FGSC 10211)</name>
    <name type="common">Frog chytrid fungus</name>
    <dbReference type="NCBI Taxonomy" id="684364"/>
    <lineage>
        <taxon>Eukaryota</taxon>
        <taxon>Fungi</taxon>
        <taxon>Fungi incertae sedis</taxon>
        <taxon>Chytridiomycota</taxon>
        <taxon>Chytridiomycota incertae sedis</taxon>
        <taxon>Chytridiomycetes</taxon>
        <taxon>Rhizophydiales</taxon>
        <taxon>Rhizophydiales incertae sedis</taxon>
        <taxon>Batrachochytrium</taxon>
    </lineage>
</organism>
<dbReference type="InterPro" id="IPR018200">
    <property type="entry name" value="USP_CS"/>
</dbReference>
<evidence type="ECO:0000256" key="5">
    <source>
        <dbReference type="ARBA" id="ARBA00022723"/>
    </source>
</evidence>
<dbReference type="GO" id="GO:0008270">
    <property type="term" value="F:zinc ion binding"/>
    <property type="evidence" value="ECO:0007669"/>
    <property type="project" value="UniProtKB-KW"/>
</dbReference>
<dbReference type="EMBL" id="GL882880">
    <property type="protein sequence ID" value="EGF82316.1"/>
    <property type="molecule type" value="Genomic_DNA"/>
</dbReference>
<dbReference type="InParanoid" id="F4NX77"/>
<evidence type="ECO:0000256" key="2">
    <source>
        <dbReference type="ARBA" id="ARBA00004123"/>
    </source>
</evidence>
<dbReference type="SUPFAM" id="SSF54001">
    <property type="entry name" value="Cysteine proteinases"/>
    <property type="match status" value="1"/>
</dbReference>
<keyword evidence="10" id="KW-0862">Zinc</keyword>
<evidence type="ECO:0000256" key="13">
    <source>
        <dbReference type="ARBA" id="ARBA00023242"/>
    </source>
</evidence>
<dbReference type="HOGENOM" id="CLU_008279_11_0_1"/>
<sequence>MSSSRIHACLQCVFLGCWQESHIHKHLKEKAHMFENATTMYMIWILNVSYMLSRLKYNRFKNFPLYKNVQVRFTKYFHTNFWIWNHSFCLYELNMGSTCFMNTILQTFIHNPLLRAHFLSDKHDRRFCPRKSQPCLSCEMDDLFCQFYNGKTTPYGPSSFLYAMWMSQKHLAGYQQQDAHEFFISVLNEIHNSCSGQHSHAHSSAHQCQCVIHQVFGGLLQSDVTCQKCGNVTTVWDPILDISLDIKSNTKLSGPKKANLGTKKNSFPDTNEHRSKIAEPYSLLQCLEGFTIPERLGPNQYTCASCANTHQEATKQLSMKHLPPVLAIQLKRFEHTATARTAGFDTLTDGNPTYKYSLFAIVNHEGKIDTGHYKAYAKCRDQWFMFDDHTVTMTTQRVALESNGYMCFYIRDNAEYAPSTITDVIEMSQGQRVVERKEIKSPSGGVKVKTPSKPKQKQIIIEEEVEEGEVRMS</sequence>
<dbReference type="RefSeq" id="XP_006676748.1">
    <property type="nucleotide sequence ID" value="XM_006676685.1"/>
</dbReference>
<dbReference type="OrthoDB" id="289038at2759"/>
<keyword evidence="7" id="KW-0833">Ubl conjugation pathway</keyword>
<feature type="domain" description="USP" evidence="17">
    <location>
        <begin position="90"/>
        <end position="412"/>
    </location>
</feature>
<dbReference type="PROSITE" id="PS50235">
    <property type="entry name" value="USP_3"/>
    <property type="match status" value="1"/>
</dbReference>
<evidence type="ECO:0000256" key="6">
    <source>
        <dbReference type="ARBA" id="ARBA00022771"/>
    </source>
</evidence>
<evidence type="ECO:0000256" key="11">
    <source>
        <dbReference type="ARBA" id="ARBA00023015"/>
    </source>
</evidence>
<evidence type="ECO:0000259" key="17">
    <source>
        <dbReference type="PROSITE" id="PS50235"/>
    </source>
</evidence>
<comment type="subcellular location">
    <subcellularLocation>
        <location evidence="2">Nucleus</location>
    </subcellularLocation>
</comment>
<dbReference type="PANTHER" id="PTHR21646">
    <property type="entry name" value="UBIQUITIN CARBOXYL-TERMINAL HYDROLASE"/>
    <property type="match status" value="1"/>
</dbReference>
<dbReference type="SUPFAM" id="SSF57850">
    <property type="entry name" value="RING/U-box"/>
    <property type="match status" value="1"/>
</dbReference>
<dbReference type="EC" id="3.4.19.12" evidence="3"/>
<evidence type="ECO:0000313" key="19">
    <source>
        <dbReference type="EMBL" id="EGF82316.1"/>
    </source>
</evidence>
<dbReference type="InterPro" id="IPR013083">
    <property type="entry name" value="Znf_RING/FYVE/PHD"/>
</dbReference>
<gene>
    <name evidence="19" type="ORF">BATDEDRAFT_32836</name>
</gene>
<dbReference type="InterPro" id="IPR038765">
    <property type="entry name" value="Papain-like_cys_pep_sf"/>
</dbReference>
<keyword evidence="8" id="KW-0378">Hydrolase</keyword>
<dbReference type="InterPro" id="IPR001394">
    <property type="entry name" value="Peptidase_C19_UCH"/>
</dbReference>
<dbReference type="Pfam" id="PF00443">
    <property type="entry name" value="UCH"/>
    <property type="match status" value="1"/>
</dbReference>
<protein>
    <recommendedName>
        <fullName evidence="3">ubiquitinyl hydrolase 1</fullName>
        <ecNumber evidence="3">3.4.19.12</ecNumber>
    </recommendedName>
</protein>
<evidence type="ECO:0000256" key="3">
    <source>
        <dbReference type="ARBA" id="ARBA00012759"/>
    </source>
</evidence>
<keyword evidence="9" id="KW-0788">Thiol protease</keyword>
<evidence type="ECO:0000256" key="12">
    <source>
        <dbReference type="ARBA" id="ARBA00023163"/>
    </source>
</evidence>
<dbReference type="InterPro" id="IPR028889">
    <property type="entry name" value="USP"/>
</dbReference>
<reference evidence="19 20" key="1">
    <citation type="submission" date="2009-12" db="EMBL/GenBank/DDBJ databases">
        <title>The draft genome of Batrachochytrium dendrobatidis.</title>
        <authorList>
            <consortium name="US DOE Joint Genome Institute (JGI-PGF)"/>
            <person name="Kuo A."/>
            <person name="Salamov A."/>
            <person name="Schmutz J."/>
            <person name="Lucas S."/>
            <person name="Pitluck S."/>
            <person name="Rosenblum E."/>
            <person name="Stajich J."/>
            <person name="Eisen M."/>
            <person name="Grigoriev I.V."/>
        </authorList>
    </citation>
    <scope>NUCLEOTIDE SEQUENCE [LARGE SCALE GENOMIC DNA]</scope>
    <source>
        <strain evidence="20">JAM81 / FGSC 10211</strain>
    </source>
</reference>
<dbReference type="PROSITE" id="PS51257">
    <property type="entry name" value="PROKAR_LIPOPROTEIN"/>
    <property type="match status" value="1"/>
</dbReference>
<dbReference type="OMA" id="TEKHIHE"/>
<evidence type="ECO:0000256" key="7">
    <source>
        <dbReference type="ARBA" id="ARBA00022786"/>
    </source>
</evidence>
<dbReference type="InterPro" id="IPR001607">
    <property type="entry name" value="Znf_UBP"/>
</dbReference>
<dbReference type="GO" id="GO:0016579">
    <property type="term" value="P:protein deubiquitination"/>
    <property type="evidence" value="ECO:0007669"/>
    <property type="project" value="InterPro"/>
</dbReference>
<keyword evidence="12" id="KW-0804">Transcription</keyword>
<keyword evidence="4" id="KW-0645">Protease</keyword>
<dbReference type="GO" id="GO:0006508">
    <property type="term" value="P:proteolysis"/>
    <property type="evidence" value="ECO:0007669"/>
    <property type="project" value="UniProtKB-KW"/>
</dbReference>
<dbReference type="STRING" id="684364.F4NX77"/>
<comment type="catalytic activity">
    <reaction evidence="1">
        <text>Thiol-dependent hydrolysis of ester, thioester, amide, peptide and isopeptide bonds formed by the C-terminal Gly of ubiquitin (a 76-residue protein attached to proteins as an intracellular targeting signal).</text>
        <dbReference type="EC" id="3.4.19.12"/>
    </reaction>
</comment>
<evidence type="ECO:0000256" key="9">
    <source>
        <dbReference type="ARBA" id="ARBA00022807"/>
    </source>
</evidence>
<feature type="region of interest" description="Disordered" evidence="16">
    <location>
        <begin position="435"/>
        <end position="473"/>
    </location>
</feature>
<keyword evidence="13" id="KW-0539">Nucleus</keyword>
<evidence type="ECO:0000256" key="16">
    <source>
        <dbReference type="SAM" id="MobiDB-lite"/>
    </source>
</evidence>
<evidence type="ECO:0000313" key="20">
    <source>
        <dbReference type="Proteomes" id="UP000007241"/>
    </source>
</evidence>
<evidence type="ECO:0000256" key="1">
    <source>
        <dbReference type="ARBA" id="ARBA00000707"/>
    </source>
</evidence>
<accession>F4NX77</accession>
<dbReference type="PROSITE" id="PS00973">
    <property type="entry name" value="USP_2"/>
    <property type="match status" value="1"/>
</dbReference>
<dbReference type="Gene3D" id="3.90.70.10">
    <property type="entry name" value="Cysteine proteinases"/>
    <property type="match status" value="1"/>
</dbReference>
<evidence type="ECO:0000256" key="14">
    <source>
        <dbReference type="ARBA" id="ARBA00038490"/>
    </source>
</evidence>
<keyword evidence="6 15" id="KW-0863">Zinc-finger</keyword>
<evidence type="ECO:0000256" key="8">
    <source>
        <dbReference type="ARBA" id="ARBA00022801"/>
    </source>
</evidence>
<evidence type="ECO:0000256" key="4">
    <source>
        <dbReference type="ARBA" id="ARBA00022670"/>
    </source>
</evidence>
<evidence type="ECO:0000256" key="15">
    <source>
        <dbReference type="PROSITE-ProRule" id="PRU00502"/>
    </source>
</evidence>
<evidence type="ECO:0000259" key="18">
    <source>
        <dbReference type="PROSITE" id="PS50271"/>
    </source>
</evidence>
<dbReference type="GO" id="GO:0004843">
    <property type="term" value="F:cysteine-type deubiquitinase activity"/>
    <property type="evidence" value="ECO:0007669"/>
    <property type="project" value="UniProtKB-EC"/>
</dbReference>
<dbReference type="Pfam" id="PF02148">
    <property type="entry name" value="zf-UBP"/>
    <property type="match status" value="1"/>
</dbReference>
<dbReference type="InterPro" id="IPR050185">
    <property type="entry name" value="Ub_carboxyl-term_hydrolase"/>
</dbReference>
<dbReference type="PROSITE" id="PS50271">
    <property type="entry name" value="ZF_UBP"/>
    <property type="match status" value="1"/>
</dbReference>
<dbReference type="GeneID" id="18240134"/>
<keyword evidence="20" id="KW-1185">Reference proteome</keyword>
<comment type="similarity">
    <text evidence="14">Belongs to the peptidase C19 family. UBP8 subfamily.</text>
</comment>